<sequence length="611" mass="69708">MVKFKRGDVKVVTPALRRYARIGLQAVSTTFRRFPIPLLMFLGLAAILIYRIETPYEKLKEINTILDRISGVLALGVPFSLSVSLLLERLGKEKYLLFQIGTWLAELAFLYLYYLFLFPDTDMVPVTRLLLLTLAMTLSFFFIPYLPKRDHFEIYVTSIITGAATTAFFTVVLALGLVATLFAVKSLLYSGMDSRLYADTWVLAWTIFAPLHFLSNLPCLKDSFTREHFNKVIKIMLLYIVLPIITIYTIVLYAYFSKIIVTQVWPKGIVSYLVVSYTAAGIAAIFLATPFREENKWVKVFTTGFTKLIFPLLGMMFISIGMRIGQFGFTENRYFILVIGLWATAIMIFLNFSKGKNNTVLPASLALVALLTVIGPWNAFEVSKMSQSNRFVQIASKYDLIQNGQVVKNNRVVEILDQQEISGVLRYFDQSHELSDLKYLPPNFTMDQMKDVFGFEQVYPDGRAGNYFSYNWDRTVPVKISGYETFFPLEAFTYSSGNENIYEKEIDTEKGKVKLALDPQYHLLLFKNGDRIYQYDLMNYVQPLYAKYGTNIEGGMKPGTNSSSSERAILTDETDTLKIMIIFNNINGSVIPENNQLKIENMEGEVFLTVK</sequence>
<dbReference type="InterPro" id="IPR025291">
    <property type="entry name" value="DUF4153"/>
</dbReference>
<proteinExistence type="predicted"/>
<feature type="transmembrane region" description="Helical" evidence="1">
    <location>
        <begin position="196"/>
        <end position="215"/>
    </location>
</feature>
<keyword evidence="1" id="KW-1133">Transmembrane helix</keyword>
<feature type="transmembrane region" description="Helical" evidence="1">
    <location>
        <begin position="129"/>
        <end position="147"/>
    </location>
</feature>
<feature type="transmembrane region" description="Helical" evidence="1">
    <location>
        <begin position="95"/>
        <end position="117"/>
    </location>
</feature>
<feature type="transmembrane region" description="Helical" evidence="1">
    <location>
        <begin position="268"/>
        <end position="288"/>
    </location>
</feature>
<feature type="transmembrane region" description="Helical" evidence="1">
    <location>
        <begin position="235"/>
        <end position="256"/>
    </location>
</feature>
<dbReference type="KEGG" id="fwa:DCMF_18940"/>
<evidence type="ECO:0000313" key="2">
    <source>
        <dbReference type="EMBL" id="ATW26550.1"/>
    </source>
</evidence>
<feature type="transmembrane region" description="Helical" evidence="1">
    <location>
        <begin position="34"/>
        <end position="53"/>
    </location>
</feature>
<accession>A0A3G1KVV8</accession>
<feature type="transmembrane region" description="Helical" evidence="1">
    <location>
        <begin position="359"/>
        <end position="380"/>
    </location>
</feature>
<gene>
    <name evidence="2" type="ORF">DCMF_18940</name>
</gene>
<evidence type="ECO:0008006" key="4">
    <source>
        <dbReference type="Google" id="ProtNLM"/>
    </source>
</evidence>
<dbReference type="OrthoDB" id="9809196at2"/>
<feature type="transmembrane region" description="Helical" evidence="1">
    <location>
        <begin position="300"/>
        <end position="322"/>
    </location>
</feature>
<keyword evidence="3" id="KW-1185">Reference proteome</keyword>
<name>A0A3G1KVV8_FORW1</name>
<evidence type="ECO:0000313" key="3">
    <source>
        <dbReference type="Proteomes" id="UP000323521"/>
    </source>
</evidence>
<feature type="transmembrane region" description="Helical" evidence="1">
    <location>
        <begin position="334"/>
        <end position="353"/>
    </location>
</feature>
<feature type="transmembrane region" description="Helical" evidence="1">
    <location>
        <begin position="65"/>
        <end position="83"/>
    </location>
</feature>
<dbReference type="Proteomes" id="UP000323521">
    <property type="component" value="Chromosome"/>
</dbReference>
<reference evidence="2 3" key="1">
    <citation type="submission" date="2016-10" db="EMBL/GenBank/DDBJ databases">
        <title>Complete Genome Sequence of Peptococcaceae strain DCMF.</title>
        <authorList>
            <person name="Edwards R.J."/>
            <person name="Holland S.I."/>
            <person name="Deshpande N.P."/>
            <person name="Wong Y.K."/>
            <person name="Ertan H."/>
            <person name="Manefield M."/>
            <person name="Russell T.L."/>
            <person name="Lee M.J."/>
        </authorList>
    </citation>
    <scope>NUCLEOTIDE SEQUENCE [LARGE SCALE GENOMIC DNA]</scope>
    <source>
        <strain evidence="2 3">DCMF</strain>
    </source>
</reference>
<organism evidence="2 3">
    <name type="scientific">Formimonas warabiya</name>
    <dbReference type="NCBI Taxonomy" id="1761012"/>
    <lineage>
        <taxon>Bacteria</taxon>
        <taxon>Bacillati</taxon>
        <taxon>Bacillota</taxon>
        <taxon>Clostridia</taxon>
        <taxon>Eubacteriales</taxon>
        <taxon>Peptococcaceae</taxon>
        <taxon>Candidatus Formimonas</taxon>
    </lineage>
</organism>
<dbReference type="AlphaFoldDB" id="A0A3G1KVV8"/>
<evidence type="ECO:0000256" key="1">
    <source>
        <dbReference type="SAM" id="Phobius"/>
    </source>
</evidence>
<protein>
    <recommendedName>
        <fullName evidence="4">DUF4153 domain-containing protein</fullName>
    </recommendedName>
</protein>
<dbReference type="EMBL" id="CP017634">
    <property type="protein sequence ID" value="ATW26550.1"/>
    <property type="molecule type" value="Genomic_DNA"/>
</dbReference>
<feature type="transmembrane region" description="Helical" evidence="1">
    <location>
        <begin position="159"/>
        <end position="184"/>
    </location>
</feature>
<dbReference type="Pfam" id="PF13687">
    <property type="entry name" value="DUF4153"/>
    <property type="match status" value="1"/>
</dbReference>
<keyword evidence="1" id="KW-0472">Membrane</keyword>
<keyword evidence="1" id="KW-0812">Transmembrane</keyword>